<dbReference type="PANTHER" id="PTHR10815:SF13">
    <property type="entry name" value="METHYLATED-DNA--PROTEIN-CYSTEINE METHYLTRANSFERASE"/>
    <property type="match status" value="1"/>
</dbReference>
<dbReference type="GO" id="GO:0006281">
    <property type="term" value="P:DNA repair"/>
    <property type="evidence" value="ECO:0007669"/>
    <property type="project" value="InterPro"/>
</dbReference>
<keyword evidence="1" id="KW-0227">DNA damage</keyword>
<dbReference type="CDD" id="cd06445">
    <property type="entry name" value="ATase"/>
    <property type="match status" value="1"/>
</dbReference>
<name>A0A481Z276_9VIRU</name>
<evidence type="ECO:0000256" key="1">
    <source>
        <dbReference type="ARBA" id="ARBA00022763"/>
    </source>
</evidence>
<accession>A0A481Z276</accession>
<evidence type="ECO:0000313" key="3">
    <source>
        <dbReference type="EMBL" id="QBK89534.1"/>
    </source>
</evidence>
<reference evidence="3" key="1">
    <citation type="journal article" date="2019" name="MBio">
        <title>Virus Genomes from Deep Sea Sediments Expand the Ocean Megavirome and Support Independent Origins of Viral Gigantism.</title>
        <authorList>
            <person name="Backstrom D."/>
            <person name="Yutin N."/>
            <person name="Jorgensen S.L."/>
            <person name="Dharamshi J."/>
            <person name="Homa F."/>
            <person name="Zaremba-Niedwiedzka K."/>
            <person name="Spang A."/>
            <person name="Wolf Y.I."/>
            <person name="Koonin E.V."/>
            <person name="Ettema T.J."/>
        </authorList>
    </citation>
    <scope>NUCLEOTIDE SEQUENCE</scope>
</reference>
<organism evidence="3">
    <name type="scientific">Pithovirus LCPAC001</name>
    <dbReference type="NCBI Taxonomy" id="2506585"/>
    <lineage>
        <taxon>Viruses</taxon>
        <taxon>Pithoviruses</taxon>
    </lineage>
</organism>
<dbReference type="InterPro" id="IPR036388">
    <property type="entry name" value="WH-like_DNA-bd_sf"/>
</dbReference>
<feature type="domain" description="Methylated-DNA-[protein]-cysteine S-methyltransferase DNA binding" evidence="2">
    <location>
        <begin position="10"/>
        <end position="95"/>
    </location>
</feature>
<proteinExistence type="predicted"/>
<gene>
    <name evidence="3" type="ORF">LCPAC001_00440</name>
</gene>
<keyword evidence="3" id="KW-0808">Transferase</keyword>
<dbReference type="PANTHER" id="PTHR10815">
    <property type="entry name" value="METHYLATED-DNA--PROTEIN-CYSTEINE METHYLTRANSFERASE"/>
    <property type="match status" value="1"/>
</dbReference>
<protein>
    <submittedName>
        <fullName evidence="3">6-O-methylguanine DNA methyltransferase, DNA binding domain</fullName>
    </submittedName>
</protein>
<dbReference type="EMBL" id="MK500427">
    <property type="protein sequence ID" value="QBK89534.1"/>
    <property type="molecule type" value="Genomic_DNA"/>
</dbReference>
<sequence length="111" mass="12248">MDTKTRTLTKFQLKVLEELTHIPKGMVTTYKILAIRIGVPGSARAIGSALKLNPDTSVYPCHRVIKTNLSIGGYFGRIKGDNIDKKMNLLKTEGVIFNSNGKLVDSSLIWS</sequence>
<dbReference type="GO" id="GO:0032259">
    <property type="term" value="P:methylation"/>
    <property type="evidence" value="ECO:0007669"/>
    <property type="project" value="UniProtKB-KW"/>
</dbReference>
<dbReference type="Gene3D" id="1.10.10.10">
    <property type="entry name" value="Winged helix-like DNA-binding domain superfamily/Winged helix DNA-binding domain"/>
    <property type="match status" value="1"/>
</dbReference>
<evidence type="ECO:0000259" key="2">
    <source>
        <dbReference type="Pfam" id="PF01035"/>
    </source>
</evidence>
<dbReference type="Pfam" id="PF01035">
    <property type="entry name" value="DNA_binding_1"/>
    <property type="match status" value="1"/>
</dbReference>
<dbReference type="GO" id="GO:0008168">
    <property type="term" value="F:methyltransferase activity"/>
    <property type="evidence" value="ECO:0007669"/>
    <property type="project" value="UniProtKB-KW"/>
</dbReference>
<dbReference type="InterPro" id="IPR014048">
    <property type="entry name" value="MethylDNA_cys_MeTrfase_DNA-bd"/>
</dbReference>
<dbReference type="InterPro" id="IPR036217">
    <property type="entry name" value="MethylDNA_cys_MeTrfase_DNAb"/>
</dbReference>
<keyword evidence="3" id="KW-0489">Methyltransferase</keyword>
<dbReference type="SUPFAM" id="SSF46767">
    <property type="entry name" value="Methylated DNA-protein cysteine methyltransferase, C-terminal domain"/>
    <property type="match status" value="1"/>
</dbReference>
<dbReference type="NCBIfam" id="TIGR00589">
    <property type="entry name" value="ogt"/>
    <property type="match status" value="1"/>
</dbReference>